<dbReference type="Proteomes" id="UP000030655">
    <property type="component" value="Unassembled WGS sequence"/>
</dbReference>
<dbReference type="STRING" id="1288291.A0A059EZE3"/>
<gene>
    <name evidence="4" type="ORF">H312_02191</name>
</gene>
<dbReference type="Pfam" id="PF00320">
    <property type="entry name" value="GATA"/>
    <property type="match status" value="1"/>
</dbReference>
<keyword evidence="5" id="KW-1185">Reference proteome</keyword>
<organism evidence="4 5">
    <name type="scientific">Anncaliia algerae PRA339</name>
    <dbReference type="NCBI Taxonomy" id="1288291"/>
    <lineage>
        <taxon>Eukaryota</taxon>
        <taxon>Fungi</taxon>
        <taxon>Fungi incertae sedis</taxon>
        <taxon>Microsporidia</taxon>
        <taxon>Tubulinosematoidea</taxon>
        <taxon>Tubulinosematidae</taxon>
        <taxon>Anncaliia</taxon>
    </lineage>
</organism>
<dbReference type="AlphaFoldDB" id="A0A059EZE3"/>
<evidence type="ECO:0000313" key="5">
    <source>
        <dbReference type="Proteomes" id="UP000030655"/>
    </source>
</evidence>
<keyword evidence="1" id="KW-0862">Zinc</keyword>
<proteinExistence type="predicted"/>
<dbReference type="OrthoDB" id="515401at2759"/>
<dbReference type="EMBL" id="KK365182">
    <property type="protein sequence ID" value="KCZ80423.1"/>
    <property type="molecule type" value="Genomic_DNA"/>
</dbReference>
<dbReference type="GO" id="GO:0043565">
    <property type="term" value="F:sequence-specific DNA binding"/>
    <property type="evidence" value="ECO:0007669"/>
    <property type="project" value="InterPro"/>
</dbReference>
<evidence type="ECO:0000256" key="1">
    <source>
        <dbReference type="PROSITE-ProRule" id="PRU00094"/>
    </source>
</evidence>
<keyword evidence="1" id="KW-0863">Zinc-finger</keyword>
<dbReference type="CDD" id="cd00202">
    <property type="entry name" value="ZnF_GATA"/>
    <property type="match status" value="1"/>
</dbReference>
<protein>
    <recommendedName>
        <fullName evidence="3">GATA-type domain-containing protein</fullName>
    </recommendedName>
</protein>
<dbReference type="VEuPathDB" id="MicrosporidiaDB:H312_02191"/>
<evidence type="ECO:0000259" key="3">
    <source>
        <dbReference type="PROSITE" id="PS50114"/>
    </source>
</evidence>
<feature type="domain" description="GATA-type" evidence="3">
    <location>
        <begin position="145"/>
        <end position="199"/>
    </location>
</feature>
<dbReference type="InterPro" id="IPR000679">
    <property type="entry name" value="Znf_GATA"/>
</dbReference>
<feature type="region of interest" description="Disordered" evidence="2">
    <location>
        <begin position="194"/>
        <end position="214"/>
    </location>
</feature>
<name>A0A059EZE3_9MICR</name>
<dbReference type="HOGENOM" id="CLU_1288619_0_0_1"/>
<sequence>MKEEKISGNDNDLYKYHDDKAVYIYKDDSFIYNYDTIPNGPSENIYNYDKYPESLYLEKDHLYSRNLTISGFNRNAECNYYFDHSIYNTVPELNNKLYQPHRNFYSEDYYFGNNYFSCDYFGDTFDKKYKSMEMKLVRKGTRRKNRDNIFCEHCNAKETPLWRHLGELNVCNACWLYYKAHGVKRPYDPDKKTVIRKGRAKKKQEGAVRNDVEK</sequence>
<dbReference type="Gene3D" id="3.30.50.10">
    <property type="entry name" value="Erythroid Transcription Factor GATA-1, subunit A"/>
    <property type="match status" value="1"/>
</dbReference>
<reference evidence="4 5" key="2">
    <citation type="submission" date="2014-03" db="EMBL/GenBank/DDBJ databases">
        <title>The Genome Sequence of Anncaliia algerae insect isolate PRA339.</title>
        <authorList>
            <consortium name="The Broad Institute Genome Sequencing Platform"/>
            <consortium name="The Broad Institute Genome Sequencing Center for Infectious Disease"/>
            <person name="Cuomo C."/>
            <person name="Becnel J."/>
            <person name="Sanscrainte N."/>
            <person name="Walker B."/>
            <person name="Young S.K."/>
            <person name="Zeng Q."/>
            <person name="Gargeya S."/>
            <person name="Fitzgerald M."/>
            <person name="Haas B."/>
            <person name="Abouelleil A."/>
            <person name="Alvarado L."/>
            <person name="Arachchi H.M."/>
            <person name="Berlin A.M."/>
            <person name="Chapman S.B."/>
            <person name="Dewar J."/>
            <person name="Goldberg J."/>
            <person name="Griggs A."/>
            <person name="Gujja S."/>
            <person name="Hansen M."/>
            <person name="Howarth C."/>
            <person name="Imamovic A."/>
            <person name="Larimer J."/>
            <person name="McCowan C."/>
            <person name="Murphy C."/>
            <person name="Neiman D."/>
            <person name="Pearson M."/>
            <person name="Priest M."/>
            <person name="Roberts A."/>
            <person name="Saif S."/>
            <person name="Shea T."/>
            <person name="Sisk P."/>
            <person name="Sykes S."/>
            <person name="Wortman J."/>
            <person name="Nusbaum C."/>
            <person name="Birren B."/>
        </authorList>
    </citation>
    <scope>NUCLEOTIDE SEQUENCE [LARGE SCALE GENOMIC DNA]</scope>
    <source>
        <strain evidence="4 5">PRA339</strain>
    </source>
</reference>
<dbReference type="SUPFAM" id="SSF57716">
    <property type="entry name" value="Glucocorticoid receptor-like (DNA-binding domain)"/>
    <property type="match status" value="1"/>
</dbReference>
<evidence type="ECO:0000313" key="4">
    <source>
        <dbReference type="EMBL" id="KCZ80423.1"/>
    </source>
</evidence>
<feature type="compositionally biased region" description="Basic and acidic residues" evidence="2">
    <location>
        <begin position="203"/>
        <end position="214"/>
    </location>
</feature>
<dbReference type="GO" id="GO:0006355">
    <property type="term" value="P:regulation of DNA-templated transcription"/>
    <property type="evidence" value="ECO:0007669"/>
    <property type="project" value="InterPro"/>
</dbReference>
<dbReference type="InterPro" id="IPR013088">
    <property type="entry name" value="Znf_NHR/GATA"/>
</dbReference>
<reference evidence="5" key="1">
    <citation type="submission" date="2013-02" db="EMBL/GenBank/DDBJ databases">
        <authorList>
            <consortium name="The Broad Institute Genome Sequencing Platform"/>
            <person name="Cuomo C."/>
            <person name="Becnel J."/>
            <person name="Sanscrainte N."/>
            <person name="Walker B."/>
            <person name="Young S.K."/>
            <person name="Zeng Q."/>
            <person name="Gargeya S."/>
            <person name="Fitzgerald M."/>
            <person name="Haas B."/>
            <person name="Abouelleil A."/>
            <person name="Alvarado L."/>
            <person name="Arachchi H.M."/>
            <person name="Berlin A.M."/>
            <person name="Chapman S.B."/>
            <person name="Dewar J."/>
            <person name="Goldberg J."/>
            <person name="Griggs A."/>
            <person name="Gujja S."/>
            <person name="Hansen M."/>
            <person name="Howarth C."/>
            <person name="Imamovic A."/>
            <person name="Larimer J."/>
            <person name="McCowan C."/>
            <person name="Murphy C."/>
            <person name="Neiman D."/>
            <person name="Pearson M."/>
            <person name="Priest M."/>
            <person name="Roberts A."/>
            <person name="Saif S."/>
            <person name="Shea T."/>
            <person name="Sisk P."/>
            <person name="Sykes S."/>
            <person name="Wortman J."/>
            <person name="Nusbaum C."/>
            <person name="Birren B."/>
        </authorList>
    </citation>
    <scope>NUCLEOTIDE SEQUENCE [LARGE SCALE GENOMIC DNA]</scope>
    <source>
        <strain evidence="5">PRA339</strain>
    </source>
</reference>
<accession>A0A059EZE3</accession>
<dbReference type="PROSITE" id="PS50114">
    <property type="entry name" value="GATA_ZN_FINGER_2"/>
    <property type="match status" value="1"/>
</dbReference>
<evidence type="ECO:0000256" key="2">
    <source>
        <dbReference type="SAM" id="MobiDB-lite"/>
    </source>
</evidence>
<dbReference type="SMART" id="SM00401">
    <property type="entry name" value="ZnF_GATA"/>
    <property type="match status" value="1"/>
</dbReference>
<keyword evidence="1" id="KW-0479">Metal-binding</keyword>
<dbReference type="GO" id="GO:0008270">
    <property type="term" value="F:zinc ion binding"/>
    <property type="evidence" value="ECO:0007669"/>
    <property type="project" value="UniProtKB-KW"/>
</dbReference>